<dbReference type="AlphaFoldDB" id="A0A3S5CVM0"/>
<evidence type="ECO:0000313" key="1">
    <source>
        <dbReference type="EMBL" id="VEL43296.1"/>
    </source>
</evidence>
<evidence type="ECO:0000313" key="2">
    <source>
        <dbReference type="Proteomes" id="UP000784294"/>
    </source>
</evidence>
<dbReference type="InterPro" id="IPR050496">
    <property type="entry name" value="SNF2_RAD54_helicase_repair"/>
</dbReference>
<dbReference type="SUPFAM" id="SSF52540">
    <property type="entry name" value="P-loop containing nucleoside triphosphate hydrolases"/>
    <property type="match status" value="1"/>
</dbReference>
<gene>
    <name evidence="1" type="ORF">PXEA_LOCUS36736</name>
</gene>
<proteinExistence type="predicted"/>
<reference evidence="1" key="1">
    <citation type="submission" date="2018-11" db="EMBL/GenBank/DDBJ databases">
        <authorList>
            <consortium name="Pathogen Informatics"/>
        </authorList>
    </citation>
    <scope>NUCLEOTIDE SEQUENCE</scope>
</reference>
<keyword evidence="2" id="KW-1185">Reference proteome</keyword>
<dbReference type="InterPro" id="IPR027417">
    <property type="entry name" value="P-loop_NTPase"/>
</dbReference>
<dbReference type="PANTHER" id="PTHR45629">
    <property type="entry name" value="SNF2/RAD54 FAMILY MEMBER"/>
    <property type="match status" value="1"/>
</dbReference>
<dbReference type="OrthoDB" id="413460at2759"/>
<name>A0A3S5CVM0_9PLAT</name>
<dbReference type="PANTHER" id="PTHR45629:SF7">
    <property type="entry name" value="DNA EXCISION REPAIR PROTEIN ERCC-6-RELATED"/>
    <property type="match status" value="1"/>
</dbReference>
<protein>
    <submittedName>
        <fullName evidence="1">Uncharacterized protein</fullName>
    </submittedName>
</protein>
<dbReference type="Proteomes" id="UP000784294">
    <property type="component" value="Unassembled WGS sequence"/>
</dbReference>
<sequence>MAKSLRRLIESYFLRRTKNQISQIRDLSGSDPLTTSGGKKFQKLPRKNEFVIWIYLTQLQPKLYLDFLQSDRIRELLLPGTKRSSLIELVILKRLCDHPRLLSPRQCANLDLDSQENYSPENCIDEFKLSALPPANQLLAEFNKLAFLVCLLESFIRDSNESDASLNRTLISSQSLRLLDIIEIVLNYRNTILRSIGSRILHKVARLDGRLTKPAERHEVINTSKDQSYTTMLLTS</sequence>
<dbReference type="EMBL" id="CAAALY010280251">
    <property type="protein sequence ID" value="VEL43296.1"/>
    <property type="molecule type" value="Genomic_DNA"/>
</dbReference>
<dbReference type="Gene3D" id="3.40.50.300">
    <property type="entry name" value="P-loop containing nucleotide triphosphate hydrolases"/>
    <property type="match status" value="1"/>
</dbReference>
<accession>A0A3S5CVM0</accession>
<dbReference type="GO" id="GO:0015616">
    <property type="term" value="F:DNA translocase activity"/>
    <property type="evidence" value="ECO:0007669"/>
    <property type="project" value="TreeGrafter"/>
</dbReference>
<comment type="caution">
    <text evidence="1">The sequence shown here is derived from an EMBL/GenBank/DDBJ whole genome shotgun (WGS) entry which is preliminary data.</text>
</comment>
<organism evidence="1 2">
    <name type="scientific">Protopolystoma xenopodis</name>
    <dbReference type="NCBI Taxonomy" id="117903"/>
    <lineage>
        <taxon>Eukaryota</taxon>
        <taxon>Metazoa</taxon>
        <taxon>Spiralia</taxon>
        <taxon>Lophotrochozoa</taxon>
        <taxon>Platyhelminthes</taxon>
        <taxon>Monogenea</taxon>
        <taxon>Polyopisthocotylea</taxon>
        <taxon>Polystomatidea</taxon>
        <taxon>Polystomatidae</taxon>
        <taxon>Protopolystoma</taxon>
    </lineage>
</organism>